<evidence type="ECO:0000313" key="2">
    <source>
        <dbReference type="EMBL" id="VFU24552.1"/>
    </source>
</evidence>
<sequence length="93" mass="10508">MKLTNFNFLLNCDSQCPNIYTVNLDNSEGRVPERLIEESLPEVSHCTPIQLVQKPLEDTLDQPDGKGFRESASLSMTAPASAVTDERMRRKRI</sequence>
<reference evidence="2" key="1">
    <citation type="submission" date="2019-03" db="EMBL/GenBank/DDBJ databases">
        <authorList>
            <person name="Mank J."/>
            <person name="Almeida P."/>
        </authorList>
    </citation>
    <scope>NUCLEOTIDE SEQUENCE</scope>
    <source>
        <strain evidence="2">78183</strain>
    </source>
</reference>
<gene>
    <name evidence="2" type="ORF">SVIM_LOCUS47429</name>
</gene>
<organism evidence="2">
    <name type="scientific">Salix viminalis</name>
    <name type="common">Common osier</name>
    <name type="synonym">Basket willow</name>
    <dbReference type="NCBI Taxonomy" id="40686"/>
    <lineage>
        <taxon>Eukaryota</taxon>
        <taxon>Viridiplantae</taxon>
        <taxon>Streptophyta</taxon>
        <taxon>Embryophyta</taxon>
        <taxon>Tracheophyta</taxon>
        <taxon>Spermatophyta</taxon>
        <taxon>Magnoliopsida</taxon>
        <taxon>eudicotyledons</taxon>
        <taxon>Gunneridae</taxon>
        <taxon>Pentapetalae</taxon>
        <taxon>rosids</taxon>
        <taxon>fabids</taxon>
        <taxon>Malpighiales</taxon>
        <taxon>Salicaceae</taxon>
        <taxon>Saliceae</taxon>
        <taxon>Salix</taxon>
    </lineage>
</organism>
<dbReference type="EMBL" id="CAADRP010000180">
    <property type="protein sequence ID" value="VFU24552.1"/>
    <property type="molecule type" value="Genomic_DNA"/>
</dbReference>
<proteinExistence type="predicted"/>
<feature type="region of interest" description="Disordered" evidence="1">
    <location>
        <begin position="56"/>
        <end position="93"/>
    </location>
</feature>
<dbReference type="AlphaFoldDB" id="A0A6N2KEJ6"/>
<name>A0A6N2KEJ6_SALVM</name>
<protein>
    <submittedName>
        <fullName evidence="2">Uncharacterized protein</fullName>
    </submittedName>
</protein>
<accession>A0A6N2KEJ6</accession>
<feature type="compositionally biased region" description="Basic and acidic residues" evidence="1">
    <location>
        <begin position="84"/>
        <end position="93"/>
    </location>
</feature>
<evidence type="ECO:0000256" key="1">
    <source>
        <dbReference type="SAM" id="MobiDB-lite"/>
    </source>
</evidence>